<accession>A0A3M7FEV0</accession>
<feature type="compositionally biased region" description="Polar residues" evidence="1">
    <location>
        <begin position="153"/>
        <end position="168"/>
    </location>
</feature>
<feature type="region of interest" description="Disordered" evidence="1">
    <location>
        <begin position="153"/>
        <end position="234"/>
    </location>
</feature>
<dbReference type="EMBL" id="QWIR01000098">
    <property type="protein sequence ID" value="RMY87207.1"/>
    <property type="molecule type" value="Genomic_DNA"/>
</dbReference>
<evidence type="ECO:0000256" key="1">
    <source>
        <dbReference type="SAM" id="MobiDB-lite"/>
    </source>
</evidence>
<feature type="region of interest" description="Disordered" evidence="1">
    <location>
        <begin position="323"/>
        <end position="354"/>
    </location>
</feature>
<dbReference type="PANTHER" id="PTHR47524">
    <property type="entry name" value="20S RRNA ACCUMULATION PROTEIN 4"/>
    <property type="match status" value="1"/>
</dbReference>
<comment type="caution">
    <text evidence="3">The sequence shown here is derived from an EMBL/GenBank/DDBJ whole genome shotgun (WGS) entry which is preliminary data.</text>
</comment>
<protein>
    <recommendedName>
        <fullName evidence="2">Programmed cell death protein 2 C-terminal domain-containing protein</fullName>
    </recommendedName>
</protein>
<name>A0A3M7FEV0_HORWE</name>
<sequence>MADYDSDSSGAEDVATSVMLGYASKEPTGDDFSQLGGYPAWLDDKTVPSGALIKCKTCNNYMTLMLQLNGEMRDRFPGHERRLYLWACRRKACRRKEGSMRGFRAVKIDQSQANAAKGSSSDVQANNSASNDNVKPAVNLGETLFGVKSPSATQANPFSTTHSGSTAANPFAGASTLAAKPPQSSTSTEPLAETFADKARISSPPPPPSQPNKPTLGPQEPYPETAALPPPYPAYYIDADTEYLDTEPLDIPANARLERGTAEGESSGSITDDKAAFESSMDKAFQRFADRLAQNPEQILRYEFGGQPLLYSKTDAVGKLLAPPAAQNDNSSSGAKVQTAKRPNDGSTTSSSTIPPCANCGAARVFELQLTPHAITELEAEELSVEGMDWGTVVFASCSADCQQAGKESDGAVGYVEEWVGVQWEEIAAGGGGRRQ</sequence>
<feature type="compositionally biased region" description="Polar residues" evidence="1">
    <location>
        <begin position="345"/>
        <end position="354"/>
    </location>
</feature>
<dbReference type="Pfam" id="PF04194">
    <property type="entry name" value="PDCD2_C"/>
    <property type="match status" value="1"/>
</dbReference>
<dbReference type="GO" id="GO:0005737">
    <property type="term" value="C:cytoplasm"/>
    <property type="evidence" value="ECO:0007669"/>
    <property type="project" value="InterPro"/>
</dbReference>
<feature type="domain" description="Programmed cell death protein 2 C-terminal" evidence="2">
    <location>
        <begin position="282"/>
        <end position="424"/>
    </location>
</feature>
<reference evidence="3 4" key="1">
    <citation type="journal article" date="2018" name="BMC Genomics">
        <title>Genomic evidence for intraspecific hybridization in a clonal and extremely halotolerant yeast.</title>
        <authorList>
            <person name="Gostincar C."/>
            <person name="Stajich J.E."/>
            <person name="Zupancic J."/>
            <person name="Zalar P."/>
            <person name="Gunde-Cimerman N."/>
        </authorList>
    </citation>
    <scope>NUCLEOTIDE SEQUENCE [LARGE SCALE GENOMIC DNA]</scope>
    <source>
        <strain evidence="3 4">EXF-2788</strain>
    </source>
</reference>
<organism evidence="3 4">
    <name type="scientific">Hortaea werneckii</name>
    <name type="common">Black yeast</name>
    <name type="synonym">Cladosporium werneckii</name>
    <dbReference type="NCBI Taxonomy" id="91943"/>
    <lineage>
        <taxon>Eukaryota</taxon>
        <taxon>Fungi</taxon>
        <taxon>Dikarya</taxon>
        <taxon>Ascomycota</taxon>
        <taxon>Pezizomycotina</taxon>
        <taxon>Dothideomycetes</taxon>
        <taxon>Dothideomycetidae</taxon>
        <taxon>Mycosphaerellales</taxon>
        <taxon>Teratosphaeriaceae</taxon>
        <taxon>Hortaea</taxon>
    </lineage>
</organism>
<evidence type="ECO:0000313" key="4">
    <source>
        <dbReference type="Proteomes" id="UP000268823"/>
    </source>
</evidence>
<feature type="region of interest" description="Disordered" evidence="1">
    <location>
        <begin position="111"/>
        <end position="136"/>
    </location>
</feature>
<evidence type="ECO:0000259" key="2">
    <source>
        <dbReference type="Pfam" id="PF04194"/>
    </source>
</evidence>
<dbReference type="Proteomes" id="UP000268823">
    <property type="component" value="Unassembled WGS sequence"/>
</dbReference>
<proteinExistence type="predicted"/>
<feature type="compositionally biased region" description="Polar residues" evidence="1">
    <location>
        <begin position="327"/>
        <end position="336"/>
    </location>
</feature>
<evidence type="ECO:0000313" key="3">
    <source>
        <dbReference type="EMBL" id="RMY87207.1"/>
    </source>
</evidence>
<dbReference type="VEuPathDB" id="FungiDB:BTJ68_00159"/>
<dbReference type="PANTHER" id="PTHR47524:SF1">
    <property type="entry name" value="20S RRNA ACCUMULATION PROTEIN 4"/>
    <property type="match status" value="1"/>
</dbReference>
<dbReference type="GO" id="GO:0030490">
    <property type="term" value="P:maturation of SSU-rRNA"/>
    <property type="evidence" value="ECO:0007669"/>
    <property type="project" value="TreeGrafter"/>
</dbReference>
<feature type="compositionally biased region" description="Polar residues" evidence="1">
    <location>
        <begin position="111"/>
        <end position="133"/>
    </location>
</feature>
<dbReference type="OrthoDB" id="443682at2759"/>
<gene>
    <name evidence="3" type="ORF">D0861_05511</name>
</gene>
<dbReference type="InterPro" id="IPR007320">
    <property type="entry name" value="PDCD2_C"/>
</dbReference>
<dbReference type="AlphaFoldDB" id="A0A3M7FEV0"/>